<feature type="domain" description="NADPH-dependent FMN reductase-like" evidence="1">
    <location>
        <begin position="3"/>
        <end position="144"/>
    </location>
</feature>
<dbReference type="Gene3D" id="3.40.50.360">
    <property type="match status" value="1"/>
</dbReference>
<keyword evidence="3" id="KW-1185">Reference proteome</keyword>
<dbReference type="SUPFAM" id="SSF52218">
    <property type="entry name" value="Flavoproteins"/>
    <property type="match status" value="1"/>
</dbReference>
<comment type="caution">
    <text evidence="2">The sequence shown here is derived from an EMBL/GenBank/DDBJ whole genome shotgun (WGS) entry which is preliminary data.</text>
</comment>
<name>A0ABU0C4M0_9BRAD</name>
<dbReference type="InterPro" id="IPR029039">
    <property type="entry name" value="Flavoprotein-like_sf"/>
</dbReference>
<accession>A0ABU0C4M0</accession>
<dbReference type="InterPro" id="IPR005025">
    <property type="entry name" value="FMN_Rdtase-like_dom"/>
</dbReference>
<proteinExistence type="predicted"/>
<dbReference type="Proteomes" id="UP001230253">
    <property type="component" value="Unassembled WGS sequence"/>
</dbReference>
<evidence type="ECO:0000259" key="1">
    <source>
        <dbReference type="Pfam" id="PF03358"/>
    </source>
</evidence>
<protein>
    <submittedName>
        <fullName evidence="2">Chromate reductase</fullName>
    </submittedName>
</protein>
<dbReference type="PANTHER" id="PTHR30543">
    <property type="entry name" value="CHROMATE REDUCTASE"/>
    <property type="match status" value="1"/>
</dbReference>
<reference evidence="2 3" key="1">
    <citation type="submission" date="2023-07" db="EMBL/GenBank/DDBJ databases">
        <title>Genomic Encyclopedia of Type Strains, Phase IV (KMG-IV): sequencing the most valuable type-strain genomes for metagenomic binning, comparative biology and taxonomic classification.</title>
        <authorList>
            <person name="Goeker M."/>
        </authorList>
    </citation>
    <scope>NUCLEOTIDE SEQUENCE [LARGE SCALE GENOMIC DNA]</scope>
    <source>
        <strain evidence="2 3">DSM 11549</strain>
    </source>
</reference>
<sequence length="184" mass="20320">MRKIAVLVGSLRRASINRTLAHALEKLGKDEFTFIYPDLNLPLYNDDLWENPPASVLALKRDLAEVDGIIFATPEFNRSIPAVLKNAIDWGSRPYGESSWTGKPISVIGASPGRIGTAAAQVGLRSVLVTQNAFVMGQPEVYLAFPEGLIDGDLAVTDDTTRDFLKEYLARFGEWIDKMPKLDK</sequence>
<dbReference type="InterPro" id="IPR050712">
    <property type="entry name" value="NAD(P)H-dep_reductase"/>
</dbReference>
<gene>
    <name evidence="2" type="ORF">J2R99_000967</name>
</gene>
<evidence type="ECO:0000313" key="2">
    <source>
        <dbReference type="EMBL" id="MDQ0325118.1"/>
    </source>
</evidence>
<dbReference type="PANTHER" id="PTHR30543:SF21">
    <property type="entry name" value="NAD(P)H-DEPENDENT FMN REDUCTASE LOT6"/>
    <property type="match status" value="1"/>
</dbReference>
<dbReference type="EMBL" id="JAUSUK010000001">
    <property type="protein sequence ID" value="MDQ0325118.1"/>
    <property type="molecule type" value="Genomic_DNA"/>
</dbReference>
<evidence type="ECO:0000313" key="3">
    <source>
        <dbReference type="Proteomes" id="UP001230253"/>
    </source>
</evidence>
<dbReference type="Pfam" id="PF03358">
    <property type="entry name" value="FMN_red"/>
    <property type="match status" value="1"/>
</dbReference>
<organism evidence="2 3">
    <name type="scientific">Rhodopseudomonas julia</name>
    <dbReference type="NCBI Taxonomy" id="200617"/>
    <lineage>
        <taxon>Bacteria</taxon>
        <taxon>Pseudomonadati</taxon>
        <taxon>Pseudomonadota</taxon>
        <taxon>Alphaproteobacteria</taxon>
        <taxon>Hyphomicrobiales</taxon>
        <taxon>Nitrobacteraceae</taxon>
        <taxon>Rhodopseudomonas</taxon>
    </lineage>
</organism>
<dbReference type="RefSeq" id="WP_307153343.1">
    <property type="nucleotide sequence ID" value="NZ_JAUSUK010000001.1"/>
</dbReference>